<accession>A0A378RQB7</accession>
<feature type="transmembrane region" description="Helical" evidence="2">
    <location>
        <begin position="116"/>
        <end position="135"/>
    </location>
</feature>
<evidence type="ECO:0000256" key="2">
    <source>
        <dbReference type="SAM" id="Phobius"/>
    </source>
</evidence>
<evidence type="ECO:0000313" key="4">
    <source>
        <dbReference type="Proteomes" id="UP000255024"/>
    </source>
</evidence>
<evidence type="ECO:0000313" key="3">
    <source>
        <dbReference type="EMBL" id="STZ28357.1"/>
    </source>
</evidence>
<gene>
    <name evidence="3" type="ORF">NCTC11179_01901</name>
</gene>
<protein>
    <submittedName>
        <fullName evidence="3">Uncharacterized protein</fullName>
    </submittedName>
</protein>
<keyword evidence="2" id="KW-0472">Membrane</keyword>
<keyword evidence="2" id="KW-1133">Transmembrane helix</keyword>
<keyword evidence="4" id="KW-1185">Reference proteome</keyword>
<reference evidence="3 4" key="1">
    <citation type="submission" date="2018-06" db="EMBL/GenBank/DDBJ databases">
        <authorList>
            <consortium name="Pathogen Informatics"/>
            <person name="Doyle S."/>
        </authorList>
    </citation>
    <scope>NUCLEOTIDE SEQUENCE [LARGE SCALE GENOMIC DNA]</scope>
    <source>
        <strain evidence="3 4">NCTC11179</strain>
    </source>
</reference>
<dbReference type="Proteomes" id="UP000255024">
    <property type="component" value="Unassembled WGS sequence"/>
</dbReference>
<feature type="compositionally biased region" description="Basic and acidic residues" evidence="1">
    <location>
        <begin position="75"/>
        <end position="108"/>
    </location>
</feature>
<feature type="region of interest" description="Disordered" evidence="1">
    <location>
        <begin position="67"/>
        <end position="108"/>
    </location>
</feature>
<dbReference type="AlphaFoldDB" id="A0A378RQB7"/>
<dbReference type="EMBL" id="UGQL01000001">
    <property type="protein sequence ID" value="STZ28357.1"/>
    <property type="molecule type" value="Genomic_DNA"/>
</dbReference>
<evidence type="ECO:0000256" key="1">
    <source>
        <dbReference type="SAM" id="MobiDB-lite"/>
    </source>
</evidence>
<name>A0A378RQB7_MYROD</name>
<organism evidence="3 4">
    <name type="scientific">Myroides odoratus</name>
    <name type="common">Flavobacterium odoratum</name>
    <dbReference type="NCBI Taxonomy" id="256"/>
    <lineage>
        <taxon>Bacteria</taxon>
        <taxon>Pseudomonadati</taxon>
        <taxon>Bacteroidota</taxon>
        <taxon>Flavobacteriia</taxon>
        <taxon>Flavobacteriales</taxon>
        <taxon>Flavobacteriaceae</taxon>
        <taxon>Myroides</taxon>
    </lineage>
</organism>
<sequence>MKYSIILLSILLMNCGSRKVELQKRINDIETNLSVKIKELEIERSKIKIYETSRVFKADSIVEQNGKRTIYNPSSEEKEKGKEESVEKENKKEEDIQESTKDKSTTKDKITDRKQFNWWGIILPLIIVVFLIYIFRKPLKKLSRL</sequence>
<dbReference type="RefSeq" id="WP_115091318.1">
    <property type="nucleotide sequence ID" value="NZ_CP068107.1"/>
</dbReference>
<proteinExistence type="predicted"/>
<keyword evidence="2" id="KW-0812">Transmembrane</keyword>